<dbReference type="GO" id="GO:0006979">
    <property type="term" value="P:response to oxidative stress"/>
    <property type="evidence" value="ECO:0007669"/>
    <property type="project" value="InterPro"/>
</dbReference>
<evidence type="ECO:0000256" key="7">
    <source>
        <dbReference type="ARBA" id="ARBA00023004"/>
    </source>
</evidence>
<evidence type="ECO:0008006" key="12">
    <source>
        <dbReference type="Google" id="ProtNLM"/>
    </source>
</evidence>
<dbReference type="Gene3D" id="1.10.640.10">
    <property type="entry name" value="Haem peroxidase domain superfamily, animal type"/>
    <property type="match status" value="1"/>
</dbReference>
<dbReference type="OrthoDB" id="823504at2759"/>
<evidence type="ECO:0000256" key="1">
    <source>
        <dbReference type="ARBA" id="ARBA00004613"/>
    </source>
</evidence>
<dbReference type="FunFam" id="1.10.640.10:FF:000003">
    <property type="entry name" value="chorion peroxidase"/>
    <property type="match status" value="1"/>
</dbReference>
<evidence type="ECO:0000256" key="5">
    <source>
        <dbReference type="ARBA" id="ARBA00022729"/>
    </source>
</evidence>
<dbReference type="Pfam" id="PF03098">
    <property type="entry name" value="An_peroxidase"/>
    <property type="match status" value="1"/>
</dbReference>
<dbReference type="InterPro" id="IPR037120">
    <property type="entry name" value="Haem_peroxidase_sf_animal"/>
</dbReference>
<keyword evidence="3" id="KW-0575">Peroxidase</keyword>
<dbReference type="SUPFAM" id="SSF48113">
    <property type="entry name" value="Heme-dependent peroxidases"/>
    <property type="match status" value="1"/>
</dbReference>
<gene>
    <name evidence="10" type="ORF">CEUTPL_LOCUS9916</name>
</gene>
<dbReference type="PROSITE" id="PS50292">
    <property type="entry name" value="PEROXIDASE_3"/>
    <property type="match status" value="1"/>
</dbReference>
<evidence type="ECO:0000313" key="11">
    <source>
        <dbReference type="Proteomes" id="UP001152799"/>
    </source>
</evidence>
<protein>
    <recommendedName>
        <fullName evidence="12">Peroxidase</fullName>
    </recommendedName>
</protein>
<reference evidence="10" key="1">
    <citation type="submission" date="2022-01" db="EMBL/GenBank/DDBJ databases">
        <authorList>
            <person name="King R."/>
        </authorList>
    </citation>
    <scope>NUCLEOTIDE SEQUENCE</scope>
</reference>
<dbReference type="PRINTS" id="PR00457">
    <property type="entry name" value="ANPEROXIDASE"/>
</dbReference>
<feature type="chain" id="PRO_5040369696" description="Peroxidase" evidence="9">
    <location>
        <begin position="22"/>
        <end position="611"/>
    </location>
</feature>
<keyword evidence="4 8" id="KW-0349">Heme</keyword>
<evidence type="ECO:0000256" key="3">
    <source>
        <dbReference type="ARBA" id="ARBA00022559"/>
    </source>
</evidence>
<keyword evidence="2" id="KW-0964">Secreted</keyword>
<dbReference type="EMBL" id="OU892281">
    <property type="protein sequence ID" value="CAG9769406.1"/>
    <property type="molecule type" value="Genomic_DNA"/>
</dbReference>
<accession>A0A9N9MVC9</accession>
<keyword evidence="6" id="KW-0560">Oxidoreductase</keyword>
<dbReference type="CDD" id="cd09823">
    <property type="entry name" value="peroxinectin_like"/>
    <property type="match status" value="1"/>
</dbReference>
<dbReference type="GO" id="GO:0046872">
    <property type="term" value="F:metal ion binding"/>
    <property type="evidence" value="ECO:0007669"/>
    <property type="project" value="UniProtKB-KW"/>
</dbReference>
<evidence type="ECO:0000256" key="2">
    <source>
        <dbReference type="ARBA" id="ARBA00022525"/>
    </source>
</evidence>
<evidence type="ECO:0000256" key="8">
    <source>
        <dbReference type="PIRSR" id="PIRSR619791-2"/>
    </source>
</evidence>
<evidence type="ECO:0000256" key="6">
    <source>
        <dbReference type="ARBA" id="ARBA00023002"/>
    </source>
</evidence>
<dbReference type="GO" id="GO:0020037">
    <property type="term" value="F:heme binding"/>
    <property type="evidence" value="ECO:0007669"/>
    <property type="project" value="InterPro"/>
</dbReference>
<comment type="subcellular location">
    <subcellularLocation>
        <location evidence="1">Secreted</location>
    </subcellularLocation>
</comment>
<proteinExistence type="predicted"/>
<dbReference type="AlphaFoldDB" id="A0A9N9MVC9"/>
<dbReference type="InterPro" id="IPR019791">
    <property type="entry name" value="Haem_peroxidase_animal"/>
</dbReference>
<keyword evidence="5 9" id="KW-0732">Signal</keyword>
<dbReference type="PANTHER" id="PTHR11475">
    <property type="entry name" value="OXIDASE/PEROXIDASE"/>
    <property type="match status" value="1"/>
</dbReference>
<keyword evidence="8" id="KW-0479">Metal-binding</keyword>
<evidence type="ECO:0000313" key="10">
    <source>
        <dbReference type="EMBL" id="CAG9769406.1"/>
    </source>
</evidence>
<dbReference type="GO" id="GO:0004601">
    <property type="term" value="F:peroxidase activity"/>
    <property type="evidence" value="ECO:0007669"/>
    <property type="project" value="UniProtKB-KW"/>
</dbReference>
<dbReference type="GO" id="GO:0005576">
    <property type="term" value="C:extracellular region"/>
    <property type="evidence" value="ECO:0007669"/>
    <property type="project" value="UniProtKB-SubCell"/>
</dbReference>
<dbReference type="GO" id="GO:0022412">
    <property type="term" value="P:cellular process involved in reproduction in multicellular organism"/>
    <property type="evidence" value="ECO:0007669"/>
    <property type="project" value="UniProtKB-ARBA"/>
</dbReference>
<keyword evidence="11" id="KW-1185">Reference proteome</keyword>
<dbReference type="PANTHER" id="PTHR11475:SF86">
    <property type="entry name" value="PEROXIDASE"/>
    <property type="match status" value="1"/>
</dbReference>
<organism evidence="10 11">
    <name type="scientific">Ceutorhynchus assimilis</name>
    <name type="common">cabbage seed weevil</name>
    <dbReference type="NCBI Taxonomy" id="467358"/>
    <lineage>
        <taxon>Eukaryota</taxon>
        <taxon>Metazoa</taxon>
        <taxon>Ecdysozoa</taxon>
        <taxon>Arthropoda</taxon>
        <taxon>Hexapoda</taxon>
        <taxon>Insecta</taxon>
        <taxon>Pterygota</taxon>
        <taxon>Neoptera</taxon>
        <taxon>Endopterygota</taxon>
        <taxon>Coleoptera</taxon>
        <taxon>Polyphaga</taxon>
        <taxon>Cucujiformia</taxon>
        <taxon>Curculionidae</taxon>
        <taxon>Ceutorhynchinae</taxon>
        <taxon>Ceutorhynchus</taxon>
    </lineage>
</organism>
<evidence type="ECO:0000256" key="9">
    <source>
        <dbReference type="SAM" id="SignalP"/>
    </source>
</evidence>
<dbReference type="Proteomes" id="UP001152799">
    <property type="component" value="Chromosome 5"/>
</dbReference>
<feature type="signal peptide" evidence="9">
    <location>
        <begin position="1"/>
        <end position="21"/>
    </location>
</feature>
<keyword evidence="7 8" id="KW-0408">Iron</keyword>
<sequence length="611" mass="68938">MQLSSQLKIYLSILLLQQTNGQNVRSICSPPPSPCNNASKYRTNDGTCNNLEHPKWGASYTIYTRLLPANYADGISAPPVAKDGSPLPLARLVSSTVHPTAPVEDKQLTLNAMQYGQILTHDMGVALNTTSSDFSFDQCCSHDRKLLGSLITGSKYCFSIVVPKDDLDFIPVGFECFPFPRTTTDHEYGCGGKNESAQQINGQTGFLDLSILYGANADEEAFLRVLKNGLLKSEHRLGQKWLPRSTNITRDCILGNPKEPCYDGTGDGRVNLSPQLTILQTILLREHNRIADRLGAINPHWDDERTFQEARKIIIGQHQKIVYYDLLPLLIGEDNMKKHKLIYTSKGHVNDYDPTIDPSVINEHATAAFRYFHTLINGQLTMFNEKRLNKGDLRISDHIVRPLILERRRSSFDDLTRGLATQATLAADEYISREMKNKFGKPPGDLVGLDLRAICIQRSRDHGLATYNDLRKYCGLPRANSFKDLLDVIKKENIQKLEELYKSPDDIDLLVGGSLEKLVPGARVGKTFLCIITEQFIRTRKGDRFFFENSGDIGFTLPQLREIRKASISRWLCDNTHIKRMQPNSFVQISTENKLVDCKDLPLVNLKLWKE</sequence>
<feature type="binding site" description="axial binding residue" evidence="8">
    <location>
        <position position="373"/>
    </location>
    <ligand>
        <name>heme b</name>
        <dbReference type="ChEBI" id="CHEBI:60344"/>
    </ligand>
    <ligandPart>
        <name>Fe</name>
        <dbReference type="ChEBI" id="CHEBI:18248"/>
    </ligandPart>
</feature>
<dbReference type="InterPro" id="IPR010255">
    <property type="entry name" value="Haem_peroxidase_sf"/>
</dbReference>
<name>A0A9N9MVC9_9CUCU</name>
<evidence type="ECO:0000256" key="4">
    <source>
        <dbReference type="ARBA" id="ARBA00022617"/>
    </source>
</evidence>